<protein>
    <submittedName>
        <fullName evidence="2">Methyltransferase</fullName>
    </submittedName>
</protein>
<keyword evidence="3" id="KW-1185">Reference proteome</keyword>
<dbReference type="GO" id="GO:0008171">
    <property type="term" value="F:O-methyltransferase activity"/>
    <property type="evidence" value="ECO:0007669"/>
    <property type="project" value="InterPro"/>
</dbReference>
<keyword evidence="2" id="KW-0489">Methyltransferase</keyword>
<accession>A0A5F2F169</accession>
<dbReference type="PROSITE" id="PS51682">
    <property type="entry name" value="SAM_OMT_I"/>
    <property type="match status" value="1"/>
</dbReference>
<evidence type="ECO:0000313" key="3">
    <source>
        <dbReference type="Proteomes" id="UP000244384"/>
    </source>
</evidence>
<feature type="region of interest" description="Disordered" evidence="1">
    <location>
        <begin position="1"/>
        <end position="29"/>
    </location>
</feature>
<dbReference type="Gene3D" id="3.40.50.150">
    <property type="entry name" value="Vaccinia Virus protein VP39"/>
    <property type="match status" value="1"/>
</dbReference>
<dbReference type="Pfam" id="PF01596">
    <property type="entry name" value="Methyltransf_3"/>
    <property type="match status" value="1"/>
</dbReference>
<evidence type="ECO:0000313" key="2">
    <source>
        <dbReference type="EMBL" id="AWB93198.1"/>
    </source>
</evidence>
<dbReference type="InterPro" id="IPR029063">
    <property type="entry name" value="SAM-dependent_MTases_sf"/>
</dbReference>
<dbReference type="GO" id="GO:0032259">
    <property type="term" value="P:methylation"/>
    <property type="evidence" value="ECO:0007669"/>
    <property type="project" value="UniProtKB-KW"/>
</dbReference>
<keyword evidence="2" id="KW-0808">Transferase</keyword>
<dbReference type="PANTHER" id="PTHR10509:SF85">
    <property type="entry name" value="O-METHYLTRANSFERASE RV1220C-RELATED"/>
    <property type="match status" value="1"/>
</dbReference>
<dbReference type="CDD" id="cd02440">
    <property type="entry name" value="AdoMet_MTases"/>
    <property type="match status" value="1"/>
</dbReference>
<dbReference type="Proteomes" id="UP000244384">
    <property type="component" value="Chromosome"/>
</dbReference>
<proteinExistence type="predicted"/>
<dbReference type="PANTHER" id="PTHR10509">
    <property type="entry name" value="O-METHYLTRANSFERASE-RELATED"/>
    <property type="match status" value="1"/>
</dbReference>
<sequence>MCRSLTLHLRERTEPPDGSPFPSTVPPPSRRVAPIVWSHTPTEEPTITTAASLAFAEDHLSEDDHLAAARQRADEVGVVPIGPGAGAVLSFLASAVQARAVAEIGTGTGVSGLWLLRGMQADGVLTSVDLEAEHQRLARETFTEAGFAPQRFRLIAGAGLDVMPRLTDAGYDLVFLDGDKVEYGEYLEQAVRLVRPGGLIAFDNALWHDRVADPSQRDPETTAIREVVQRVATDDRLRSMLVPLGDGLLVAQLLS</sequence>
<dbReference type="EMBL" id="CP026952">
    <property type="protein sequence ID" value="AWB93198.1"/>
    <property type="molecule type" value="Genomic_DNA"/>
</dbReference>
<name>A0A2S0WPD2_9ACTN</name>
<dbReference type="AlphaFoldDB" id="A0A2S0WPD2"/>
<organism evidence="2 3">
    <name type="scientific">Aeromicrobium chenweiae</name>
    <dbReference type="NCBI Taxonomy" id="2079793"/>
    <lineage>
        <taxon>Bacteria</taxon>
        <taxon>Bacillati</taxon>
        <taxon>Actinomycetota</taxon>
        <taxon>Actinomycetes</taxon>
        <taxon>Propionibacteriales</taxon>
        <taxon>Nocardioidaceae</taxon>
        <taxon>Aeromicrobium</taxon>
    </lineage>
</organism>
<accession>A0A2S0WPD2</accession>
<reference evidence="3" key="1">
    <citation type="submission" date="2018-01" db="EMBL/GenBank/DDBJ databases">
        <authorList>
            <person name="Li J."/>
        </authorList>
    </citation>
    <scope>NUCLEOTIDE SEQUENCE [LARGE SCALE GENOMIC DNA]</scope>
    <source>
        <strain evidence="3">592</strain>
    </source>
</reference>
<evidence type="ECO:0000256" key="1">
    <source>
        <dbReference type="SAM" id="MobiDB-lite"/>
    </source>
</evidence>
<feature type="compositionally biased region" description="Pro residues" evidence="1">
    <location>
        <begin position="17"/>
        <end position="29"/>
    </location>
</feature>
<dbReference type="KEGG" id="aez:C3E78_13840"/>
<dbReference type="OrthoDB" id="4774874at2"/>
<dbReference type="SUPFAM" id="SSF53335">
    <property type="entry name" value="S-adenosyl-L-methionine-dependent methyltransferases"/>
    <property type="match status" value="1"/>
</dbReference>
<gene>
    <name evidence="2" type="ORF">C3E78_13840</name>
</gene>
<dbReference type="InterPro" id="IPR002935">
    <property type="entry name" value="SAM_O-MeTrfase"/>
</dbReference>
<dbReference type="GO" id="GO:0008757">
    <property type="term" value="F:S-adenosylmethionine-dependent methyltransferase activity"/>
    <property type="evidence" value="ECO:0007669"/>
    <property type="project" value="TreeGrafter"/>
</dbReference>
<dbReference type="InterPro" id="IPR050362">
    <property type="entry name" value="Cation-dep_OMT"/>
</dbReference>